<organism evidence="3 4">
    <name type="scientific">Actinomadura craniellae</name>
    <dbReference type="NCBI Taxonomy" id="2231787"/>
    <lineage>
        <taxon>Bacteria</taxon>
        <taxon>Bacillati</taxon>
        <taxon>Actinomycetota</taxon>
        <taxon>Actinomycetes</taxon>
        <taxon>Streptosporangiales</taxon>
        <taxon>Thermomonosporaceae</taxon>
        <taxon>Actinomadura</taxon>
    </lineage>
</organism>
<feature type="domain" description="PucR-like N-terminal" evidence="2">
    <location>
        <begin position="32"/>
        <end position="186"/>
    </location>
</feature>
<dbReference type="InterPro" id="IPR058663">
    <property type="entry name" value="PucR-like_N"/>
</dbReference>
<dbReference type="PANTHER" id="PTHR33744">
    <property type="entry name" value="CARBOHYDRATE DIACID REGULATOR"/>
    <property type="match status" value="1"/>
</dbReference>
<gene>
    <name evidence="3" type="ORF">DPM19_22660</name>
</gene>
<evidence type="ECO:0000259" key="2">
    <source>
        <dbReference type="Pfam" id="PF25906"/>
    </source>
</evidence>
<dbReference type="RefSeq" id="WP_111870012.1">
    <property type="nucleotide sequence ID" value="NZ_QLYX01000011.1"/>
</dbReference>
<dbReference type="InterPro" id="IPR025736">
    <property type="entry name" value="PucR_C-HTH_dom"/>
</dbReference>
<keyword evidence="4" id="KW-1185">Reference proteome</keyword>
<dbReference type="Pfam" id="PF25906">
    <property type="entry name" value="PucR-like_N"/>
    <property type="match status" value="1"/>
</dbReference>
<dbReference type="OrthoDB" id="5243741at2"/>
<evidence type="ECO:0000313" key="3">
    <source>
        <dbReference type="EMBL" id="RAY12824.1"/>
    </source>
</evidence>
<dbReference type="InterPro" id="IPR042070">
    <property type="entry name" value="PucR_C-HTH_sf"/>
</dbReference>
<evidence type="ECO:0000313" key="4">
    <source>
        <dbReference type="Proteomes" id="UP000251891"/>
    </source>
</evidence>
<proteinExistence type="predicted"/>
<name>A0A365H156_9ACTN</name>
<accession>A0A365H156</accession>
<dbReference type="Proteomes" id="UP000251891">
    <property type="component" value="Unassembled WGS sequence"/>
</dbReference>
<dbReference type="Pfam" id="PF13556">
    <property type="entry name" value="HTH_30"/>
    <property type="match status" value="1"/>
</dbReference>
<protein>
    <submittedName>
        <fullName evidence="3">PucR family transcriptional regulator</fullName>
    </submittedName>
</protein>
<sequence>MIGLPSTSAPTDTPAASTVAPLTRDPAFVRCVQAELPLLAAEMVEGVARSIPQIERVINGRREPAVRNAANERIRLLFEQLVAPRLPRQERVALCRELGRDAFHQDISLDSLQNAFRVSTQIAWRRFTHIGHEVGASAEQICLLTDLLFEVTNKVCAHSLSAYTELSADSADSQQSRRKHLLEALLAEPATDMDALVELARAAQWRLPRTVACVALDESWHTGHRLPPALESDVLVDLTRPDPCLLVPDPDGPGRLRMLRRGLRDTRFTIGTTVPLRQARTSLRLARRSLALVQRGLLQEGAAGVHCADHLPALLLLGDEDVARQLVRRHLPAFTALKPEQRERLAETLLTWLTSGGSYPEVAVRLSVHPQTVRYRMRQIEGLFGDRLHDPEWRFEMLLALHADRLAGGTGDGRPDPAVR</sequence>
<dbReference type="Gene3D" id="1.10.10.2840">
    <property type="entry name" value="PucR C-terminal helix-turn-helix domain"/>
    <property type="match status" value="1"/>
</dbReference>
<feature type="domain" description="PucR C-terminal helix-turn-helix" evidence="1">
    <location>
        <begin position="345"/>
        <end position="403"/>
    </location>
</feature>
<dbReference type="InterPro" id="IPR051448">
    <property type="entry name" value="CdaR-like_regulators"/>
</dbReference>
<evidence type="ECO:0000259" key="1">
    <source>
        <dbReference type="Pfam" id="PF13556"/>
    </source>
</evidence>
<comment type="caution">
    <text evidence="3">The sequence shown here is derived from an EMBL/GenBank/DDBJ whole genome shotgun (WGS) entry which is preliminary data.</text>
</comment>
<reference evidence="3 4" key="1">
    <citation type="submission" date="2018-06" db="EMBL/GenBank/DDBJ databases">
        <title>Actinomadura craniellae sp. nov. isolated from marine sponge Craniella sp.</title>
        <authorList>
            <person name="Li L."/>
            <person name="Xu Q.H."/>
            <person name="Lin H.W."/>
            <person name="Lu Y.H."/>
        </authorList>
    </citation>
    <scope>NUCLEOTIDE SEQUENCE [LARGE SCALE GENOMIC DNA]</scope>
    <source>
        <strain evidence="3 4">LHW63021</strain>
    </source>
</reference>
<dbReference type="EMBL" id="QLYX01000011">
    <property type="protein sequence ID" value="RAY12824.1"/>
    <property type="molecule type" value="Genomic_DNA"/>
</dbReference>
<dbReference type="PANTHER" id="PTHR33744:SF1">
    <property type="entry name" value="DNA-BINDING TRANSCRIPTIONAL ACTIVATOR ADER"/>
    <property type="match status" value="1"/>
</dbReference>
<dbReference type="AlphaFoldDB" id="A0A365H156"/>